<feature type="domain" description="PAS" evidence="7">
    <location>
        <begin position="152"/>
        <end position="196"/>
    </location>
</feature>
<proteinExistence type="predicted"/>
<dbReference type="RefSeq" id="WP_100276662.1">
    <property type="nucleotide sequence ID" value="NZ_CP018799.1"/>
</dbReference>
<gene>
    <name evidence="9" type="ORF">Ga0123461_0227</name>
</gene>
<comment type="catalytic activity">
    <reaction evidence="1">
        <text>ATP + protein L-histidine = ADP + protein N-phospho-L-histidine.</text>
        <dbReference type="EC" id="2.7.13.3"/>
    </reaction>
</comment>
<dbReference type="OrthoDB" id="5287398at2"/>
<evidence type="ECO:0000313" key="10">
    <source>
        <dbReference type="Proteomes" id="UP000231701"/>
    </source>
</evidence>
<dbReference type="SMART" id="SM00091">
    <property type="entry name" value="PAS"/>
    <property type="match status" value="1"/>
</dbReference>
<dbReference type="SUPFAM" id="SSF52172">
    <property type="entry name" value="CheY-like"/>
    <property type="match status" value="2"/>
</dbReference>
<dbReference type="PROSITE" id="PS50112">
    <property type="entry name" value="PAS"/>
    <property type="match status" value="1"/>
</dbReference>
<dbReference type="PROSITE" id="PS50110">
    <property type="entry name" value="RESPONSE_REGULATORY"/>
    <property type="match status" value="2"/>
</dbReference>
<dbReference type="Gene3D" id="3.30.450.20">
    <property type="entry name" value="PAS domain"/>
    <property type="match status" value="1"/>
</dbReference>
<dbReference type="EMBL" id="CP018799">
    <property type="protein sequence ID" value="ATX78679.1"/>
    <property type="molecule type" value="Genomic_DNA"/>
</dbReference>
<evidence type="ECO:0000256" key="1">
    <source>
        <dbReference type="ARBA" id="ARBA00000085"/>
    </source>
</evidence>
<keyword evidence="9" id="KW-0808">Transferase</keyword>
<dbReference type="Pfam" id="PF00072">
    <property type="entry name" value="Response_reg"/>
    <property type="match status" value="2"/>
</dbReference>
<evidence type="ECO:0000259" key="6">
    <source>
        <dbReference type="PROSITE" id="PS50110"/>
    </source>
</evidence>
<dbReference type="CDD" id="cd19920">
    <property type="entry name" value="REC_PA4781-like"/>
    <property type="match status" value="1"/>
</dbReference>
<dbReference type="Pfam" id="PF13426">
    <property type="entry name" value="PAS_9"/>
    <property type="match status" value="1"/>
</dbReference>
<feature type="modified residue" description="4-aspartylphosphate" evidence="4">
    <location>
        <position position="589"/>
    </location>
</feature>
<dbReference type="Proteomes" id="UP000231701">
    <property type="component" value="Chromosome"/>
</dbReference>
<dbReference type="SUPFAM" id="SSF55874">
    <property type="entry name" value="ATPase domain of HSP90 chaperone/DNA topoisomerase II/histidine kinase"/>
    <property type="match status" value="1"/>
</dbReference>
<evidence type="ECO:0000259" key="8">
    <source>
        <dbReference type="PROSITE" id="PS50113"/>
    </source>
</evidence>
<feature type="domain" description="PAC" evidence="8">
    <location>
        <begin position="227"/>
        <end position="279"/>
    </location>
</feature>
<dbReference type="InterPro" id="IPR001789">
    <property type="entry name" value="Sig_transdc_resp-reg_receiver"/>
</dbReference>
<dbReference type="SMART" id="SM00387">
    <property type="entry name" value="HATPase_c"/>
    <property type="match status" value="1"/>
</dbReference>
<dbReference type="CDD" id="cd00156">
    <property type="entry name" value="REC"/>
    <property type="match status" value="1"/>
</dbReference>
<dbReference type="InterPro" id="IPR035965">
    <property type="entry name" value="PAS-like_dom_sf"/>
</dbReference>
<evidence type="ECO:0000259" key="5">
    <source>
        <dbReference type="PROSITE" id="PS50109"/>
    </source>
</evidence>
<dbReference type="Gene3D" id="1.10.287.130">
    <property type="match status" value="1"/>
</dbReference>
<feature type="modified residue" description="4-aspartylphosphate" evidence="4">
    <location>
        <position position="62"/>
    </location>
</feature>
<dbReference type="KEGG" id="maes:Ga0123461_0227"/>
<dbReference type="InterPro" id="IPR004358">
    <property type="entry name" value="Sig_transdc_His_kin-like_C"/>
</dbReference>
<organism evidence="9 10">
    <name type="scientific">Mariprofundus aestuarium</name>
    <dbReference type="NCBI Taxonomy" id="1921086"/>
    <lineage>
        <taxon>Bacteria</taxon>
        <taxon>Pseudomonadati</taxon>
        <taxon>Pseudomonadota</taxon>
        <taxon>Candidatius Mariprofundia</taxon>
        <taxon>Mariprofundales</taxon>
        <taxon>Mariprofundaceae</taxon>
        <taxon>Mariprofundus</taxon>
    </lineage>
</organism>
<keyword evidence="3 4" id="KW-0597">Phosphoprotein</keyword>
<dbReference type="NCBIfam" id="TIGR00229">
    <property type="entry name" value="sensory_box"/>
    <property type="match status" value="1"/>
</dbReference>
<dbReference type="InterPro" id="IPR001610">
    <property type="entry name" value="PAC"/>
</dbReference>
<protein>
    <recommendedName>
        <fullName evidence="2">histidine kinase</fullName>
        <ecNumber evidence="2">2.7.13.3</ecNumber>
    </recommendedName>
</protein>
<dbReference type="Gene3D" id="3.30.565.10">
    <property type="entry name" value="Histidine kinase-like ATPase, C-terminal domain"/>
    <property type="match status" value="1"/>
</dbReference>
<dbReference type="PROSITE" id="PS50113">
    <property type="entry name" value="PAC"/>
    <property type="match status" value="1"/>
</dbReference>
<feature type="domain" description="Response regulatory" evidence="6">
    <location>
        <begin position="13"/>
        <end position="129"/>
    </location>
</feature>
<dbReference type="SMART" id="SM00448">
    <property type="entry name" value="REC"/>
    <property type="match status" value="2"/>
</dbReference>
<dbReference type="InterPro" id="IPR000014">
    <property type="entry name" value="PAS"/>
</dbReference>
<dbReference type="Gene3D" id="3.40.50.2300">
    <property type="match status" value="2"/>
</dbReference>
<feature type="domain" description="Response regulatory" evidence="6">
    <location>
        <begin position="538"/>
        <end position="654"/>
    </location>
</feature>
<dbReference type="InterPro" id="IPR011006">
    <property type="entry name" value="CheY-like_superfamily"/>
</dbReference>
<dbReference type="InterPro" id="IPR003594">
    <property type="entry name" value="HATPase_dom"/>
</dbReference>
<evidence type="ECO:0000256" key="3">
    <source>
        <dbReference type="ARBA" id="ARBA00022553"/>
    </source>
</evidence>
<accession>A0A2K8KXU1</accession>
<reference evidence="9 10" key="1">
    <citation type="submission" date="2016-12" db="EMBL/GenBank/DDBJ databases">
        <title>Isolation and genomic insights into novel planktonic Zetaproteobacteria from stratified waters of the Chesapeake Bay.</title>
        <authorList>
            <person name="McAllister S.M."/>
            <person name="Kato S."/>
            <person name="Chan C.S."/>
            <person name="Chiu B.K."/>
            <person name="Field E.K."/>
        </authorList>
    </citation>
    <scope>NUCLEOTIDE SEQUENCE [LARGE SCALE GENOMIC DNA]</scope>
    <source>
        <strain evidence="9 10">CP-5</strain>
    </source>
</reference>
<sequence length="657" mass="72557">MVENDSLSIASSEILVVDDTPASLKLITETLRGEGYLVRPANSGELALSSATAKPPALILLDIRMPGMDGFEVIGKLKANEITRDVPVIFLSASVELESHLKGFDLGAVDFVTKPFQRQELLARVRTHLELYQLRTRMKQLIDERTAALEESQTRFRRLVESLRNEFFLFERDAKGMFTYVSPSISNLLGYSQEEFKAHYAEYLSDNPINQEVEKSTQLAISGDQQPSYQLEILAKDGSRHWLEINESTVMNENGEVISIEGIAHDITDKKELEEQFMQAQKVEALGTLVGGMAHDFNNLLAGIMGSLYIARRRIEREPEQAKEKIATAETLGNKAADMIKQLLTFARHGVVEKSATPIKSLFKESCKLIEPGVPANVIFKSSYDEAEMLVMASPAQLQQVLMNLVNNARDATIDAKNPEITLSLKPYDADQAFREKYPDITAREFALIEVKDNGCGISGENLDKLFLPFFTTKDPGKGTGLGLAMVYGTISDHGGVIEVTSRVGEGSTFQLFLPQEKVEEESLGAEAEELRAAGGETILLADDDEVLLLAYSDILESLGYHVITATNGMEALKTYTANVDGIDLVILDVVMPEMGGVDTAHDIRKISPAQKVVFSTGYDLNQDMVKHLTEQKEVIISKPWAVAIASKIIREQLTSS</sequence>
<dbReference type="PANTHER" id="PTHR43547">
    <property type="entry name" value="TWO-COMPONENT HISTIDINE KINASE"/>
    <property type="match status" value="1"/>
</dbReference>
<dbReference type="PROSITE" id="PS50109">
    <property type="entry name" value="HIS_KIN"/>
    <property type="match status" value="1"/>
</dbReference>
<evidence type="ECO:0000259" key="7">
    <source>
        <dbReference type="PROSITE" id="PS50112"/>
    </source>
</evidence>
<evidence type="ECO:0000313" key="9">
    <source>
        <dbReference type="EMBL" id="ATX78679.1"/>
    </source>
</evidence>
<dbReference type="InterPro" id="IPR036097">
    <property type="entry name" value="HisK_dim/P_sf"/>
</dbReference>
<dbReference type="EC" id="2.7.13.3" evidence="2"/>
<dbReference type="InterPro" id="IPR003661">
    <property type="entry name" value="HisK_dim/P_dom"/>
</dbReference>
<dbReference type="CDD" id="cd00082">
    <property type="entry name" value="HisKA"/>
    <property type="match status" value="1"/>
</dbReference>
<dbReference type="InterPro" id="IPR005467">
    <property type="entry name" value="His_kinase_dom"/>
</dbReference>
<dbReference type="InterPro" id="IPR000700">
    <property type="entry name" value="PAS-assoc_C"/>
</dbReference>
<keyword evidence="9" id="KW-0418">Kinase</keyword>
<name>A0A2K8KXU1_MARES</name>
<dbReference type="CDD" id="cd00130">
    <property type="entry name" value="PAS"/>
    <property type="match status" value="1"/>
</dbReference>
<dbReference type="PANTHER" id="PTHR43547:SF2">
    <property type="entry name" value="HYBRID SIGNAL TRANSDUCTION HISTIDINE KINASE C"/>
    <property type="match status" value="1"/>
</dbReference>
<dbReference type="PRINTS" id="PR00344">
    <property type="entry name" value="BCTRLSENSOR"/>
</dbReference>
<dbReference type="Pfam" id="PF00512">
    <property type="entry name" value="HisKA"/>
    <property type="match status" value="1"/>
</dbReference>
<evidence type="ECO:0000256" key="2">
    <source>
        <dbReference type="ARBA" id="ARBA00012438"/>
    </source>
</evidence>
<evidence type="ECO:0000256" key="4">
    <source>
        <dbReference type="PROSITE-ProRule" id="PRU00169"/>
    </source>
</evidence>
<dbReference type="GO" id="GO:0000155">
    <property type="term" value="F:phosphorelay sensor kinase activity"/>
    <property type="evidence" value="ECO:0007669"/>
    <property type="project" value="InterPro"/>
</dbReference>
<dbReference type="Pfam" id="PF02518">
    <property type="entry name" value="HATPase_c"/>
    <property type="match status" value="1"/>
</dbReference>
<dbReference type="InterPro" id="IPR036890">
    <property type="entry name" value="HATPase_C_sf"/>
</dbReference>
<dbReference type="SMART" id="SM00388">
    <property type="entry name" value="HisKA"/>
    <property type="match status" value="1"/>
</dbReference>
<feature type="domain" description="Histidine kinase" evidence="5">
    <location>
        <begin position="292"/>
        <end position="518"/>
    </location>
</feature>
<dbReference type="SUPFAM" id="SSF55785">
    <property type="entry name" value="PYP-like sensor domain (PAS domain)"/>
    <property type="match status" value="1"/>
</dbReference>
<keyword evidence="10" id="KW-1185">Reference proteome</keyword>
<dbReference type="SUPFAM" id="SSF47384">
    <property type="entry name" value="Homodimeric domain of signal transducing histidine kinase"/>
    <property type="match status" value="1"/>
</dbReference>
<dbReference type="SMART" id="SM00086">
    <property type="entry name" value="PAC"/>
    <property type="match status" value="1"/>
</dbReference>
<dbReference type="AlphaFoldDB" id="A0A2K8KXU1"/>